<feature type="region of interest" description="Disordered" evidence="1">
    <location>
        <begin position="125"/>
        <end position="144"/>
    </location>
</feature>
<feature type="compositionally biased region" description="Basic and acidic residues" evidence="1">
    <location>
        <begin position="183"/>
        <end position="204"/>
    </location>
</feature>
<dbReference type="PROSITE" id="PS50829">
    <property type="entry name" value="GYF"/>
    <property type="match status" value="1"/>
</dbReference>
<evidence type="ECO:0000313" key="3">
    <source>
        <dbReference type="EMBL" id="KAF1761276.1"/>
    </source>
</evidence>
<evidence type="ECO:0000259" key="2">
    <source>
        <dbReference type="PROSITE" id="PS50829"/>
    </source>
</evidence>
<dbReference type="KEGG" id="crq:GCK72_009531"/>
<dbReference type="CTD" id="9825863"/>
<dbReference type="Gene3D" id="3.30.1490.40">
    <property type="match status" value="1"/>
</dbReference>
<proteinExistence type="predicted"/>
<feature type="domain" description="GYF" evidence="2">
    <location>
        <begin position="8"/>
        <end position="64"/>
    </location>
</feature>
<feature type="region of interest" description="Disordered" evidence="1">
    <location>
        <begin position="326"/>
        <end position="346"/>
    </location>
</feature>
<feature type="compositionally biased region" description="Basic and acidic residues" evidence="1">
    <location>
        <begin position="167"/>
        <end position="176"/>
    </location>
</feature>
<accession>A0A6A5H362</accession>
<dbReference type="RefSeq" id="XP_053586996.1">
    <property type="nucleotide sequence ID" value="XM_053727419.1"/>
</dbReference>
<dbReference type="SUPFAM" id="SSF55277">
    <property type="entry name" value="GYF domain"/>
    <property type="match status" value="1"/>
</dbReference>
<dbReference type="GeneID" id="9825863"/>
<evidence type="ECO:0000256" key="1">
    <source>
        <dbReference type="SAM" id="MobiDB-lite"/>
    </source>
</evidence>
<dbReference type="InterPro" id="IPR035445">
    <property type="entry name" value="GYF-like_dom_sf"/>
</dbReference>
<comment type="caution">
    <text evidence="3">The sequence shown here is derived from an EMBL/GenBank/DDBJ whole genome shotgun (WGS) entry which is preliminary data.</text>
</comment>
<dbReference type="EMBL" id="WUAV01000003">
    <property type="protein sequence ID" value="KAF1761276.1"/>
    <property type="molecule type" value="Genomic_DNA"/>
</dbReference>
<dbReference type="AlphaFoldDB" id="A0A6A5H362"/>
<reference evidence="3 4" key="1">
    <citation type="submission" date="2019-12" db="EMBL/GenBank/DDBJ databases">
        <title>Chromosome-level assembly of the Caenorhabditis remanei genome.</title>
        <authorList>
            <person name="Teterina A.A."/>
            <person name="Willis J.H."/>
            <person name="Phillips P.C."/>
        </authorList>
    </citation>
    <scope>NUCLEOTIDE SEQUENCE [LARGE SCALE GENOMIC DNA]</scope>
    <source>
        <strain evidence="3 4">PX506</strain>
        <tissue evidence="3">Whole organism</tissue>
    </source>
</reference>
<dbReference type="InterPro" id="IPR003169">
    <property type="entry name" value="GYF"/>
</dbReference>
<feature type="region of interest" description="Disordered" evidence="1">
    <location>
        <begin position="167"/>
        <end position="204"/>
    </location>
</feature>
<dbReference type="SMART" id="SM00444">
    <property type="entry name" value="GYF"/>
    <property type="match status" value="1"/>
</dbReference>
<feature type="compositionally biased region" description="Polar residues" evidence="1">
    <location>
        <begin position="131"/>
        <end position="140"/>
    </location>
</feature>
<protein>
    <recommendedName>
        <fullName evidence="2">GYF domain-containing protein</fullName>
    </recommendedName>
</protein>
<gene>
    <name evidence="3" type="ORF">GCK72_009531</name>
</gene>
<evidence type="ECO:0000313" key="4">
    <source>
        <dbReference type="Proteomes" id="UP000483820"/>
    </source>
</evidence>
<dbReference type="Proteomes" id="UP000483820">
    <property type="component" value="Chromosome III"/>
</dbReference>
<name>A0A6A5H362_CAERE</name>
<sequence>MEEIDDDELTIYYIDDAGKNQGPFAATVVLGWVQKGHFSDKHCFRITDNGQRIGKLITIDTTVGELKATFGEEAPIPVKIQTVLDTRSENSPVYSFGRTVLSSRAKSPVRFQPFHVKSSSNLKELDKVESQAGTGKISQHQTEKLIKREDSEEYSWVPNENEKRLSISNHDLKSDLEPPPNFTRKEGRSDNNSESKKENFAKQEKNISFRNKNIPFYHKDKNNVVIIELTKLIQLDYNNLSKKERDRLHSNIKEWDLPERCKVCDCELKMSANFLSHVLSTAHIKKSCSKNAFRFTFEGDYMTVKNEIEQAKKEEKEADIRERFNKHYPRKQSGPKHTNPESFQSADPDIPFHARQKCAQSRYSFYQDCLNIQFQSIVYKFELFSVQNDQLGEYVSVFLTHEENFVWTIQIKKRT</sequence>
<organism evidence="3 4">
    <name type="scientific">Caenorhabditis remanei</name>
    <name type="common">Caenorhabditis vulgaris</name>
    <dbReference type="NCBI Taxonomy" id="31234"/>
    <lineage>
        <taxon>Eukaryota</taxon>
        <taxon>Metazoa</taxon>
        <taxon>Ecdysozoa</taxon>
        <taxon>Nematoda</taxon>
        <taxon>Chromadorea</taxon>
        <taxon>Rhabditida</taxon>
        <taxon>Rhabditina</taxon>
        <taxon>Rhabditomorpha</taxon>
        <taxon>Rhabditoidea</taxon>
        <taxon>Rhabditidae</taxon>
        <taxon>Peloderinae</taxon>
        <taxon>Caenorhabditis</taxon>
    </lineage>
</organism>